<keyword evidence="1" id="KW-0812">Transmembrane</keyword>
<keyword evidence="1" id="KW-1133">Transmembrane helix</keyword>
<evidence type="ECO:0000313" key="3">
    <source>
        <dbReference type="Proteomes" id="UP000247681"/>
    </source>
</evidence>
<accession>A0A2V4CAI4</accession>
<evidence type="ECO:0000313" key="2">
    <source>
        <dbReference type="EMBL" id="PXY47163.1"/>
    </source>
</evidence>
<gene>
    <name evidence="2" type="ORF">DMB68_08455</name>
</gene>
<comment type="caution">
    <text evidence="2">The sequence shown here is derived from an EMBL/GenBank/DDBJ whole genome shotgun (WGS) entry which is preliminary data.</text>
</comment>
<dbReference type="Pfam" id="PF13160">
    <property type="entry name" value="DUF3995"/>
    <property type="match status" value="1"/>
</dbReference>
<protein>
    <submittedName>
        <fullName evidence="2">DUF3995 domain-containing protein</fullName>
    </submittedName>
</protein>
<evidence type="ECO:0000256" key="1">
    <source>
        <dbReference type="SAM" id="Phobius"/>
    </source>
</evidence>
<name>A0A2V4CAI4_9FLAO</name>
<sequence>MIQLISIILFLVFLFLSSIHWYWAFGGKWGTQGVYPANPDGSPMRPPGIAATLIVAIGLLSFGIFYLIKGEFVSIELPFWLNKNGLWILTGIFIVRAIGDFKYLGFFKKIKNSKFAINDSKYYSPLCFAIGVLTLILGLDL</sequence>
<proteinExistence type="predicted"/>
<keyword evidence="1" id="KW-0472">Membrane</keyword>
<dbReference type="InterPro" id="IPR025058">
    <property type="entry name" value="DUF3995"/>
</dbReference>
<dbReference type="AlphaFoldDB" id="A0A2V4CAI4"/>
<reference evidence="2 3" key="1">
    <citation type="submission" date="2018-05" db="EMBL/GenBank/DDBJ databases">
        <title>Flavobacterium sp. strain IMCC34758, incomplete genome.</title>
        <authorList>
            <person name="Joung Y."/>
        </authorList>
    </citation>
    <scope>NUCLEOTIDE SEQUENCE [LARGE SCALE GENOMIC DNA]</scope>
    <source>
        <strain evidence="2 3">IMCC34758</strain>
    </source>
</reference>
<feature type="transmembrane region" description="Helical" evidence="1">
    <location>
        <begin position="122"/>
        <end position="139"/>
    </location>
</feature>
<feature type="transmembrane region" description="Helical" evidence="1">
    <location>
        <begin position="48"/>
        <end position="68"/>
    </location>
</feature>
<feature type="transmembrane region" description="Helical" evidence="1">
    <location>
        <begin position="7"/>
        <end position="25"/>
    </location>
</feature>
<organism evidence="2 3">
    <name type="scientific">Flavobacterium hydrophilum</name>
    <dbReference type="NCBI Taxonomy" id="2211445"/>
    <lineage>
        <taxon>Bacteria</taxon>
        <taxon>Pseudomonadati</taxon>
        <taxon>Bacteroidota</taxon>
        <taxon>Flavobacteriia</taxon>
        <taxon>Flavobacteriales</taxon>
        <taxon>Flavobacteriaceae</taxon>
        <taxon>Flavobacterium</taxon>
    </lineage>
</organism>
<feature type="transmembrane region" description="Helical" evidence="1">
    <location>
        <begin position="80"/>
        <end position="99"/>
    </location>
</feature>
<dbReference type="RefSeq" id="WP_110346164.1">
    <property type="nucleotide sequence ID" value="NZ_QJHL01000001.1"/>
</dbReference>
<dbReference type="EMBL" id="QJHL01000001">
    <property type="protein sequence ID" value="PXY47163.1"/>
    <property type="molecule type" value="Genomic_DNA"/>
</dbReference>
<dbReference type="OrthoDB" id="8590912at2"/>
<keyword evidence="3" id="KW-1185">Reference proteome</keyword>
<dbReference type="Proteomes" id="UP000247681">
    <property type="component" value="Unassembled WGS sequence"/>
</dbReference>